<evidence type="ECO:0000256" key="1">
    <source>
        <dbReference type="ARBA" id="ARBA00004141"/>
    </source>
</evidence>
<dbReference type="AlphaFoldDB" id="A0A2S0KPS6"/>
<dbReference type="GO" id="GO:0016020">
    <property type="term" value="C:membrane"/>
    <property type="evidence" value="ECO:0007669"/>
    <property type="project" value="UniProtKB-SubCell"/>
</dbReference>
<name>A0A2S0KPS6_9FIRM</name>
<dbReference type="Proteomes" id="UP000237947">
    <property type="component" value="Chromosome"/>
</dbReference>
<evidence type="ECO:0000256" key="3">
    <source>
        <dbReference type="ARBA" id="ARBA00022989"/>
    </source>
</evidence>
<evidence type="ECO:0000313" key="7">
    <source>
        <dbReference type="EMBL" id="AVM43040.1"/>
    </source>
</evidence>
<sequence>MRTNAQGVLFMFDLNEPIISIIVELIIAIIFLFWGNKSVRLFLTVSGFIGGVTLGRHIVMYAAKADIFNNSTLSIAVPAILGLIGAILLASMFKFSFVIAGAVVGWKVAEYLMGIFNMEYTYLIPILLAVIGGFLIHSWRNTFIIIATSFLGSALLVDGSVALYYQLKNQPVQDVAIFSNFFGVSQDLIFLVIVVILTLLGYFYQKKHE</sequence>
<accession>A0A2S0KPS6</accession>
<feature type="transmembrane region" description="Helical" evidence="5">
    <location>
        <begin position="17"/>
        <end position="34"/>
    </location>
</feature>
<keyword evidence="3 5" id="KW-1133">Transmembrane helix</keyword>
<feature type="transmembrane region" description="Helical" evidence="5">
    <location>
        <begin position="177"/>
        <end position="204"/>
    </location>
</feature>
<keyword evidence="4 5" id="KW-0472">Membrane</keyword>
<reference evidence="8" key="1">
    <citation type="submission" date="2018-02" db="EMBL/GenBank/DDBJ databases">
        <authorList>
            <person name="Holder M.E."/>
            <person name="Ajami N.J."/>
            <person name="Petrosino J.F."/>
        </authorList>
    </citation>
    <scope>NUCLEOTIDE SEQUENCE [LARGE SCALE GENOMIC DNA]</scope>
    <source>
        <strain evidence="8">CCUG 47711</strain>
    </source>
</reference>
<dbReference type="EMBL" id="CP027226">
    <property type="protein sequence ID" value="AVM43040.1"/>
    <property type="molecule type" value="Genomic_DNA"/>
</dbReference>
<gene>
    <name evidence="7" type="ORF">C5Q98_07385</name>
</gene>
<proteinExistence type="predicted"/>
<evidence type="ECO:0000313" key="8">
    <source>
        <dbReference type="Proteomes" id="UP000237947"/>
    </source>
</evidence>
<evidence type="ECO:0000256" key="4">
    <source>
        <dbReference type="ARBA" id="ARBA00023136"/>
    </source>
</evidence>
<evidence type="ECO:0000256" key="2">
    <source>
        <dbReference type="ARBA" id="ARBA00022692"/>
    </source>
</evidence>
<dbReference type="InterPro" id="IPR025256">
    <property type="entry name" value="TM7S3/TM198-like_dom"/>
</dbReference>
<evidence type="ECO:0000259" key="6">
    <source>
        <dbReference type="Pfam" id="PF13886"/>
    </source>
</evidence>
<evidence type="ECO:0000256" key="5">
    <source>
        <dbReference type="SAM" id="Phobius"/>
    </source>
</evidence>
<feature type="transmembrane region" description="Helical" evidence="5">
    <location>
        <begin position="41"/>
        <end position="63"/>
    </location>
</feature>
<dbReference type="Pfam" id="PF13886">
    <property type="entry name" value="TM7S3_TM198"/>
    <property type="match status" value="1"/>
</dbReference>
<feature type="transmembrane region" description="Helical" evidence="5">
    <location>
        <begin position="120"/>
        <end position="137"/>
    </location>
</feature>
<dbReference type="KEGG" id="fsa:C5Q98_07385"/>
<feature type="domain" description="TM7S3/TM198-like" evidence="6">
    <location>
        <begin position="25"/>
        <end position="205"/>
    </location>
</feature>
<keyword evidence="2 5" id="KW-0812">Transmembrane</keyword>
<feature type="transmembrane region" description="Helical" evidence="5">
    <location>
        <begin position="143"/>
        <end position="165"/>
    </location>
</feature>
<feature type="transmembrane region" description="Helical" evidence="5">
    <location>
        <begin position="75"/>
        <end position="108"/>
    </location>
</feature>
<protein>
    <recommendedName>
        <fullName evidence="6">TM7S3/TM198-like domain-containing protein</fullName>
    </recommendedName>
</protein>
<keyword evidence="8" id="KW-1185">Reference proteome</keyword>
<organism evidence="7 8">
    <name type="scientific">Fastidiosipila sanguinis</name>
    <dbReference type="NCBI Taxonomy" id="236753"/>
    <lineage>
        <taxon>Bacteria</taxon>
        <taxon>Bacillati</taxon>
        <taxon>Bacillota</taxon>
        <taxon>Clostridia</taxon>
        <taxon>Eubacteriales</taxon>
        <taxon>Oscillospiraceae</taxon>
        <taxon>Fastidiosipila</taxon>
    </lineage>
</organism>
<comment type="subcellular location">
    <subcellularLocation>
        <location evidence="1">Membrane</location>
        <topology evidence="1">Multi-pass membrane protein</topology>
    </subcellularLocation>
</comment>